<dbReference type="OrthoDB" id="2418900at2759"/>
<proteinExistence type="predicted"/>
<name>K5UF41_PHACS</name>
<evidence type="ECO:0000313" key="2">
    <source>
        <dbReference type="EMBL" id="EKM48071.1"/>
    </source>
</evidence>
<dbReference type="Proteomes" id="UP000008370">
    <property type="component" value="Unassembled WGS sequence"/>
</dbReference>
<dbReference type="KEGG" id="pco:PHACADRAFT_34029"/>
<accession>K5UF41</accession>
<dbReference type="GeneID" id="18919878"/>
<gene>
    <name evidence="2" type="ORF">PHACADRAFT_34029</name>
</gene>
<evidence type="ECO:0000313" key="3">
    <source>
        <dbReference type="Proteomes" id="UP000008370"/>
    </source>
</evidence>
<organism evidence="2 3">
    <name type="scientific">Phanerochaete carnosa (strain HHB-10118-sp)</name>
    <name type="common">White-rot fungus</name>
    <name type="synonym">Peniophora carnosa</name>
    <dbReference type="NCBI Taxonomy" id="650164"/>
    <lineage>
        <taxon>Eukaryota</taxon>
        <taxon>Fungi</taxon>
        <taxon>Dikarya</taxon>
        <taxon>Basidiomycota</taxon>
        <taxon>Agaricomycotina</taxon>
        <taxon>Agaricomycetes</taxon>
        <taxon>Polyporales</taxon>
        <taxon>Phanerochaetaceae</taxon>
        <taxon>Phanerochaete</taxon>
    </lineage>
</organism>
<feature type="region of interest" description="Disordered" evidence="1">
    <location>
        <begin position="1"/>
        <end position="30"/>
    </location>
</feature>
<evidence type="ECO:0000256" key="1">
    <source>
        <dbReference type="SAM" id="MobiDB-lite"/>
    </source>
</evidence>
<dbReference type="InParanoid" id="K5UF41"/>
<protein>
    <submittedName>
        <fullName evidence="2">Uncharacterized protein</fullName>
    </submittedName>
</protein>
<dbReference type="AlphaFoldDB" id="K5UF41"/>
<feature type="compositionally biased region" description="Acidic residues" evidence="1">
    <location>
        <begin position="1"/>
        <end position="11"/>
    </location>
</feature>
<keyword evidence="3" id="KW-1185">Reference proteome</keyword>
<dbReference type="RefSeq" id="XP_007403377.1">
    <property type="nucleotide sequence ID" value="XM_007403315.1"/>
</dbReference>
<sequence length="106" mass="11916">MDSGDEDEDLEQREKELKDAEDEEEGIARAETTSVQFKVAKKPPYPLLFAGAIAKSYGTRNFSWHLEAFLTERARSATQLVPQSTIAEIKKISTKTGVPVYKQLKL</sequence>
<dbReference type="EMBL" id="JH931468">
    <property type="protein sequence ID" value="EKM48071.1"/>
    <property type="molecule type" value="Genomic_DNA"/>
</dbReference>
<reference evidence="2 3" key="1">
    <citation type="journal article" date="2012" name="BMC Genomics">
        <title>Comparative genomics of the white-rot fungi, Phanerochaete carnosa and P. chrysosporium, to elucidate the genetic basis of the distinct wood types they colonize.</title>
        <authorList>
            <person name="Suzuki H."/>
            <person name="MacDonald J."/>
            <person name="Syed K."/>
            <person name="Salamov A."/>
            <person name="Hori C."/>
            <person name="Aerts A."/>
            <person name="Henrissat B."/>
            <person name="Wiebenga A."/>
            <person name="vanKuyk P.A."/>
            <person name="Barry K."/>
            <person name="Lindquist E."/>
            <person name="LaButti K."/>
            <person name="Lapidus A."/>
            <person name="Lucas S."/>
            <person name="Coutinho P."/>
            <person name="Gong Y."/>
            <person name="Samejima M."/>
            <person name="Mahadevan R."/>
            <person name="Abou-Zaid M."/>
            <person name="de Vries R.P."/>
            <person name="Igarashi K."/>
            <person name="Yadav J.S."/>
            <person name="Grigoriev I.V."/>
            <person name="Master E.R."/>
        </authorList>
    </citation>
    <scope>NUCLEOTIDE SEQUENCE [LARGE SCALE GENOMIC DNA]</scope>
    <source>
        <strain evidence="2 3">HHB-10118-sp</strain>
    </source>
</reference>
<dbReference type="HOGENOM" id="CLU_2224139_0_0_1"/>